<dbReference type="AlphaFoldDB" id="A0A6S6T649"/>
<organism evidence="2">
    <name type="scientific">uncultured Sulfurovum sp</name>
    <dbReference type="NCBI Taxonomy" id="269237"/>
    <lineage>
        <taxon>Bacteria</taxon>
        <taxon>Pseudomonadati</taxon>
        <taxon>Campylobacterota</taxon>
        <taxon>Epsilonproteobacteria</taxon>
        <taxon>Campylobacterales</taxon>
        <taxon>Sulfurovaceae</taxon>
        <taxon>Sulfurovum</taxon>
        <taxon>environmental samples</taxon>
    </lineage>
</organism>
<name>A0A6S6T649_9BACT</name>
<proteinExistence type="predicted"/>
<sequence length="199" mass="22141">MLKQILLTTTTLLLLSGCVTKEIVYQTLPQTPVAKSESHTFSGQTLTATPQVSNLVQQIKALSSNSAYLDLNSNQNVRVGGFLNIDATPNRAGYLKVVIIDPNGDRSLVVPNTINSGYLHANQRFYSNNENFALKATKPTGLHYVVVIFSEQNARLIMQQGMNGYNAINNDQDFLNILQRIKNQDYGKSNISIFPMRIY</sequence>
<dbReference type="InterPro" id="IPR025493">
    <property type="entry name" value="DUF4384"/>
</dbReference>
<dbReference type="Pfam" id="PF14326">
    <property type="entry name" value="DUF4384"/>
    <property type="match status" value="1"/>
</dbReference>
<dbReference type="EMBL" id="CACVAZ010000071">
    <property type="protein sequence ID" value="CAA6811975.1"/>
    <property type="molecule type" value="Genomic_DNA"/>
</dbReference>
<gene>
    <name evidence="2" type="ORF">HELGO_WM39006</name>
</gene>
<evidence type="ECO:0000313" key="2">
    <source>
        <dbReference type="EMBL" id="CAA6811975.1"/>
    </source>
</evidence>
<dbReference type="PROSITE" id="PS51257">
    <property type="entry name" value="PROKAR_LIPOPROTEIN"/>
    <property type="match status" value="1"/>
</dbReference>
<evidence type="ECO:0000259" key="1">
    <source>
        <dbReference type="Pfam" id="PF14326"/>
    </source>
</evidence>
<reference evidence="2" key="1">
    <citation type="submission" date="2020-01" db="EMBL/GenBank/DDBJ databases">
        <authorList>
            <person name="Meier V. D."/>
            <person name="Meier V D."/>
        </authorList>
    </citation>
    <scope>NUCLEOTIDE SEQUENCE</scope>
    <source>
        <strain evidence="2">HLG_WM_MAG_02</strain>
    </source>
</reference>
<feature type="domain" description="DUF4384" evidence="1">
    <location>
        <begin position="77"/>
        <end position="152"/>
    </location>
</feature>
<protein>
    <recommendedName>
        <fullName evidence="1">DUF4384 domain-containing protein</fullName>
    </recommendedName>
</protein>
<accession>A0A6S6T649</accession>